<organism evidence="2 3">
    <name type="scientific">Turnera subulata</name>
    <dbReference type="NCBI Taxonomy" id="218843"/>
    <lineage>
        <taxon>Eukaryota</taxon>
        <taxon>Viridiplantae</taxon>
        <taxon>Streptophyta</taxon>
        <taxon>Embryophyta</taxon>
        <taxon>Tracheophyta</taxon>
        <taxon>Spermatophyta</taxon>
        <taxon>Magnoliopsida</taxon>
        <taxon>eudicotyledons</taxon>
        <taxon>Gunneridae</taxon>
        <taxon>Pentapetalae</taxon>
        <taxon>rosids</taxon>
        <taxon>fabids</taxon>
        <taxon>Malpighiales</taxon>
        <taxon>Passifloraceae</taxon>
        <taxon>Turnera</taxon>
    </lineage>
</organism>
<gene>
    <name evidence="2" type="ORF">Tsubulata_012703</name>
</gene>
<feature type="coiled-coil region" evidence="1">
    <location>
        <begin position="6"/>
        <end position="33"/>
    </location>
</feature>
<dbReference type="Proteomes" id="UP001141552">
    <property type="component" value="Unassembled WGS sequence"/>
</dbReference>
<keyword evidence="1" id="KW-0175">Coiled coil</keyword>
<reference evidence="2" key="2">
    <citation type="journal article" date="2023" name="Plants (Basel)">
        <title>Annotation of the Turnera subulata (Passifloraceae) Draft Genome Reveals the S-Locus Evolved after the Divergence of Turneroideae from Passifloroideae in a Stepwise Manner.</title>
        <authorList>
            <person name="Henning P.M."/>
            <person name="Roalson E.H."/>
            <person name="Mir W."/>
            <person name="McCubbin A.G."/>
            <person name="Shore J.S."/>
        </authorList>
    </citation>
    <scope>NUCLEOTIDE SEQUENCE</scope>
    <source>
        <strain evidence="2">F60SS</strain>
    </source>
</reference>
<comment type="caution">
    <text evidence="2">The sequence shown here is derived from an EMBL/GenBank/DDBJ whole genome shotgun (WGS) entry which is preliminary data.</text>
</comment>
<accession>A0A9Q0JGG5</accession>
<keyword evidence="3" id="KW-1185">Reference proteome</keyword>
<evidence type="ECO:0000256" key="1">
    <source>
        <dbReference type="SAM" id="Coils"/>
    </source>
</evidence>
<dbReference type="EMBL" id="JAKUCV010003216">
    <property type="protein sequence ID" value="KAJ4839715.1"/>
    <property type="molecule type" value="Genomic_DNA"/>
</dbReference>
<protein>
    <submittedName>
        <fullName evidence="2">Uncharacterized protein</fullName>
    </submittedName>
</protein>
<reference evidence="2" key="1">
    <citation type="submission" date="2022-02" db="EMBL/GenBank/DDBJ databases">
        <authorList>
            <person name="Henning P.M."/>
            <person name="McCubbin A.G."/>
            <person name="Shore J.S."/>
        </authorList>
    </citation>
    <scope>NUCLEOTIDE SEQUENCE</scope>
    <source>
        <strain evidence="2">F60SS</strain>
        <tissue evidence="2">Leaves</tissue>
    </source>
</reference>
<evidence type="ECO:0000313" key="3">
    <source>
        <dbReference type="Proteomes" id="UP001141552"/>
    </source>
</evidence>
<name>A0A9Q0JGG5_9ROSI</name>
<proteinExistence type="predicted"/>
<sequence length="210" mass="23659">MCETVAEKKQKGAEKEEEEIDELEAIVNELERLQVPMKTVMGAVYRMQVEPKHIKLFWRLCDSAKVPMKTVMGAVYRMQVEPKHIKLFWRLRDSAKQTREKLTSSSPSAAKSTTPIVASLQMRQPTVDLAGIGSSQSTRTTTGTSSDRPCHRLLLESTLGAPTAVRRFYHHGHCGASKRPPPRAQLRGFGISVLPIEIGVDFYNWNRVKL</sequence>
<dbReference type="AlphaFoldDB" id="A0A9Q0JGG5"/>
<evidence type="ECO:0000313" key="2">
    <source>
        <dbReference type="EMBL" id="KAJ4839715.1"/>
    </source>
</evidence>